<name>A0A918G7U4_9ACTN</name>
<gene>
    <name evidence="2" type="ORF">GCM10010269_73280</name>
</gene>
<evidence type="ECO:0000313" key="2">
    <source>
        <dbReference type="EMBL" id="GGS23787.1"/>
    </source>
</evidence>
<protein>
    <submittedName>
        <fullName evidence="2">Uncharacterized protein</fullName>
    </submittedName>
</protein>
<dbReference type="Proteomes" id="UP000606194">
    <property type="component" value="Unassembled WGS sequence"/>
</dbReference>
<comment type="caution">
    <text evidence="2">The sequence shown here is derived from an EMBL/GenBank/DDBJ whole genome shotgun (WGS) entry which is preliminary data.</text>
</comment>
<reference evidence="2" key="1">
    <citation type="journal article" date="2014" name="Int. J. Syst. Evol. Microbiol.">
        <title>Complete genome sequence of Corynebacterium casei LMG S-19264T (=DSM 44701T), isolated from a smear-ripened cheese.</title>
        <authorList>
            <consortium name="US DOE Joint Genome Institute (JGI-PGF)"/>
            <person name="Walter F."/>
            <person name="Albersmeier A."/>
            <person name="Kalinowski J."/>
            <person name="Ruckert C."/>
        </authorList>
    </citation>
    <scope>NUCLEOTIDE SEQUENCE</scope>
    <source>
        <strain evidence="2">JCM 4386</strain>
    </source>
</reference>
<dbReference type="EMBL" id="BMTL01000043">
    <property type="protein sequence ID" value="GGS23787.1"/>
    <property type="molecule type" value="Genomic_DNA"/>
</dbReference>
<feature type="region of interest" description="Disordered" evidence="1">
    <location>
        <begin position="26"/>
        <end position="96"/>
    </location>
</feature>
<evidence type="ECO:0000313" key="3">
    <source>
        <dbReference type="Proteomes" id="UP000606194"/>
    </source>
</evidence>
<reference evidence="2" key="2">
    <citation type="submission" date="2020-09" db="EMBL/GenBank/DDBJ databases">
        <authorList>
            <person name="Sun Q."/>
            <person name="Ohkuma M."/>
        </authorList>
    </citation>
    <scope>NUCLEOTIDE SEQUENCE</scope>
    <source>
        <strain evidence="2">JCM 4386</strain>
    </source>
</reference>
<sequence>MTTGTTIYLYIPNEQLCCDKVELTDENQCGPPGDAARPEPCPVTRGGRRLPGPTYDPHRRRSFLTAGMTRTSPDADAPGLDGETTRAQGIPDERGR</sequence>
<organism evidence="2 3">
    <name type="scientific">Streptomyces humidus</name>
    <dbReference type="NCBI Taxonomy" id="52259"/>
    <lineage>
        <taxon>Bacteria</taxon>
        <taxon>Bacillati</taxon>
        <taxon>Actinomycetota</taxon>
        <taxon>Actinomycetes</taxon>
        <taxon>Kitasatosporales</taxon>
        <taxon>Streptomycetaceae</taxon>
        <taxon>Streptomyces</taxon>
    </lineage>
</organism>
<evidence type="ECO:0000256" key="1">
    <source>
        <dbReference type="SAM" id="MobiDB-lite"/>
    </source>
</evidence>
<keyword evidence="3" id="KW-1185">Reference proteome</keyword>
<proteinExistence type="predicted"/>
<accession>A0A918G7U4</accession>
<dbReference type="AlphaFoldDB" id="A0A918G7U4"/>